<dbReference type="PANTHER" id="PTHR43863">
    <property type="entry name" value="HYDROLASE, PUTATIVE (AFU_ORTHOLOGUE AFUA_1G03140)-RELATED"/>
    <property type="match status" value="1"/>
</dbReference>
<dbReference type="CDD" id="cd14752">
    <property type="entry name" value="GH31_N"/>
    <property type="match status" value="1"/>
</dbReference>
<dbReference type="Pfam" id="PF21365">
    <property type="entry name" value="Glyco_hydro_31_3rd"/>
    <property type="match status" value="1"/>
</dbReference>
<dbReference type="InterPro" id="IPR051816">
    <property type="entry name" value="Glycosyl_Hydrolase_31"/>
</dbReference>
<protein>
    <submittedName>
        <fullName evidence="5">Glycoside hydrolase family 31 protein</fullName>
    </submittedName>
</protein>
<dbReference type="InterPro" id="IPR000322">
    <property type="entry name" value="Glyco_hydro_31_TIM"/>
</dbReference>
<organism evidence="5 6">
    <name type="scientific">Yanghanlia caeni</name>
    <dbReference type="NCBI Taxonomy" id="3064283"/>
    <lineage>
        <taxon>Bacteria</taxon>
        <taxon>Pseudomonadati</taxon>
        <taxon>Pseudomonadota</taxon>
        <taxon>Betaproteobacteria</taxon>
        <taxon>Burkholderiales</taxon>
        <taxon>Alcaligenaceae</taxon>
        <taxon>Yanghanlia</taxon>
    </lineage>
</organism>
<evidence type="ECO:0000259" key="3">
    <source>
        <dbReference type="Pfam" id="PF01055"/>
    </source>
</evidence>
<evidence type="ECO:0000256" key="1">
    <source>
        <dbReference type="ARBA" id="ARBA00007806"/>
    </source>
</evidence>
<dbReference type="PANTHER" id="PTHR43863:SF2">
    <property type="entry name" value="MALTASE-GLUCOAMYLASE"/>
    <property type="match status" value="1"/>
</dbReference>
<keyword evidence="6" id="KW-1185">Reference proteome</keyword>
<dbReference type="Gene3D" id="2.60.40.1180">
    <property type="entry name" value="Golgi alpha-mannosidase II"/>
    <property type="match status" value="1"/>
</dbReference>
<evidence type="ECO:0000259" key="4">
    <source>
        <dbReference type="Pfam" id="PF21365"/>
    </source>
</evidence>
<comment type="caution">
    <text evidence="5">The sequence shown here is derived from an EMBL/GenBank/DDBJ whole genome shotgun (WGS) entry which is preliminary data.</text>
</comment>
<evidence type="ECO:0000313" key="6">
    <source>
        <dbReference type="Proteomes" id="UP001232156"/>
    </source>
</evidence>
<dbReference type="InterPro" id="IPR017853">
    <property type="entry name" value="GH"/>
</dbReference>
<sequence length="724" mass="79298">MEFTNATSVRADFALPAAGLALQIEAHAPGVYRVRCAPPETLLAREEKPTARQKALAEMLLARDEPVGELATSSVVGGEGWRLEQGEIALEVASNPLRLALYRGDRCVLRTVGHDALQCAGSGNDTQWRLVTALGADESLHGLGETAGDPDRRGARLVSDNAADRVGSLLWSTRGWGVYFNTLGRIEYDLAAGSSDVCRYDVHDAVLDFFLFAGEPTEILNQFTALTGRAGQPGLWPMGVWLEQAPGTSVDEALGIVETFRANEWSVDTLQLAAPAPYGFLSDKPAFEWNPERCGDIREFQSRLQKANVQLAAPTLPAVLAGTPLFEEWEDRGWLLIRDEDGSACVFPGNDVTGGQPYGLLDLTNKDVYKLWVERQRQAVDEGLGAPVCSAQVDIPDDVTARGGECGAVLRRLYPLLTRRALFDAVAGHRTPQEGVIVSSDIFPAVQRSAWQEGPRCENTWAGMEHSLRTALALGDSGIPVQTHRLGSAQHPLDSMTPELYVRWLATCVFSANFSFQGVPGLLPTAFDSSVQELVRHWLQWRYRLIPYVLGIIEDAVRTGLPVQRSMALCFPADPVAQAWDTQYMLGPALLVAPMLEPGTKARVYLPEGSAWWDMNTGWRYEGGTLLEVEAGLDTLPIFGREGHMLCLGPGGLHTGDFNSARLLDEVWMFGMPEHSPVVMRNKIRVMQMQGSSYIKGLEGLKILPSEGLEVKRRGAEVRISRAR</sequence>
<dbReference type="InterPro" id="IPR013780">
    <property type="entry name" value="Glyco_hydro_b"/>
</dbReference>
<dbReference type="Gene3D" id="2.60.40.1760">
    <property type="entry name" value="glycosyl hydrolase (family 31)"/>
    <property type="match status" value="1"/>
</dbReference>
<keyword evidence="2" id="KW-0326">Glycosidase</keyword>
<dbReference type="GO" id="GO:0016787">
    <property type="term" value="F:hydrolase activity"/>
    <property type="evidence" value="ECO:0007669"/>
    <property type="project" value="UniProtKB-KW"/>
</dbReference>
<dbReference type="Proteomes" id="UP001232156">
    <property type="component" value="Unassembled WGS sequence"/>
</dbReference>
<proteinExistence type="inferred from homology"/>
<dbReference type="SUPFAM" id="SSF51445">
    <property type="entry name" value="(Trans)glycosidases"/>
    <property type="match status" value="1"/>
</dbReference>
<keyword evidence="2 5" id="KW-0378">Hydrolase</keyword>
<dbReference type="SUPFAM" id="SSF74650">
    <property type="entry name" value="Galactose mutarotase-like"/>
    <property type="match status" value="1"/>
</dbReference>
<dbReference type="EMBL" id="JAUZQE010000028">
    <property type="protein sequence ID" value="MDR4126540.1"/>
    <property type="molecule type" value="Genomic_DNA"/>
</dbReference>
<gene>
    <name evidence="5" type="ORF">Q8947_11170</name>
</gene>
<accession>A0ABU1D832</accession>
<dbReference type="Pfam" id="PF01055">
    <property type="entry name" value="Glyco_hydro_31_2nd"/>
    <property type="match status" value="1"/>
</dbReference>
<evidence type="ECO:0000256" key="2">
    <source>
        <dbReference type="RuleBase" id="RU361185"/>
    </source>
</evidence>
<evidence type="ECO:0000313" key="5">
    <source>
        <dbReference type="EMBL" id="MDR4126540.1"/>
    </source>
</evidence>
<dbReference type="Gene3D" id="3.20.20.80">
    <property type="entry name" value="Glycosidases"/>
    <property type="match status" value="1"/>
</dbReference>
<feature type="domain" description="Glycoside hydrolase family 31 TIM barrel" evidence="3">
    <location>
        <begin position="233"/>
        <end position="549"/>
    </location>
</feature>
<feature type="domain" description="Glycosyl hydrolase family 31 C-terminal" evidence="4">
    <location>
        <begin position="560"/>
        <end position="646"/>
    </location>
</feature>
<dbReference type="SUPFAM" id="SSF51011">
    <property type="entry name" value="Glycosyl hydrolase domain"/>
    <property type="match status" value="1"/>
</dbReference>
<comment type="similarity">
    <text evidence="1 2">Belongs to the glycosyl hydrolase 31 family.</text>
</comment>
<reference evidence="5 6" key="1">
    <citation type="submission" date="2023-08" db="EMBL/GenBank/DDBJ databases">
        <title>Alcaligenaceae gen. nov., a novel taxon isolated from the sludge of Yixing Pesticide Factory.</title>
        <authorList>
            <person name="Ruan L."/>
        </authorList>
    </citation>
    <scope>NUCLEOTIDE SEQUENCE [LARGE SCALE GENOMIC DNA]</scope>
    <source>
        <strain evidence="5 6">LG-2</strain>
    </source>
</reference>
<dbReference type="InterPro" id="IPR011013">
    <property type="entry name" value="Gal_mutarotase_sf_dom"/>
</dbReference>
<dbReference type="InterPro" id="IPR048395">
    <property type="entry name" value="Glyco_hydro_31_C"/>
</dbReference>
<name>A0ABU1D832_9BURK</name>